<keyword evidence="6" id="KW-1185">Reference proteome</keyword>
<dbReference type="Gene3D" id="1.25.40.10">
    <property type="entry name" value="Tetratricopeptide repeat domain"/>
    <property type="match status" value="4"/>
</dbReference>
<feature type="region of interest" description="Disordered" evidence="4">
    <location>
        <begin position="596"/>
        <end position="639"/>
    </location>
</feature>
<feature type="repeat" description="PPR" evidence="3">
    <location>
        <begin position="278"/>
        <end position="312"/>
    </location>
</feature>
<feature type="compositionally biased region" description="Polar residues" evidence="4">
    <location>
        <begin position="618"/>
        <end position="627"/>
    </location>
</feature>
<dbReference type="InterPro" id="IPR046848">
    <property type="entry name" value="E_motif"/>
</dbReference>
<dbReference type="Pfam" id="PF20431">
    <property type="entry name" value="E_motif"/>
    <property type="match status" value="1"/>
</dbReference>
<reference evidence="5 6" key="1">
    <citation type="submission" date="2019-12" db="EMBL/GenBank/DDBJ databases">
        <authorList>
            <person name="Scholz U."/>
            <person name="Mascher M."/>
            <person name="Fiebig A."/>
        </authorList>
    </citation>
    <scope>NUCLEOTIDE SEQUENCE</scope>
</reference>
<dbReference type="EMBL" id="LR743600">
    <property type="protein sequence ID" value="CAA2630352.1"/>
    <property type="molecule type" value="Genomic_DNA"/>
</dbReference>
<dbReference type="PANTHER" id="PTHR47926:SF413">
    <property type="entry name" value="REPEAT (TPR)-LIKE SUPERFAMILY PROTEIN, PUTATIVE-RELATED"/>
    <property type="match status" value="1"/>
</dbReference>
<name>A0A7I8JIK8_SPIIN</name>
<evidence type="ECO:0000313" key="5">
    <source>
        <dbReference type="EMBL" id="CAA2630352.1"/>
    </source>
</evidence>
<evidence type="ECO:0000256" key="4">
    <source>
        <dbReference type="SAM" id="MobiDB-lite"/>
    </source>
</evidence>
<keyword evidence="2" id="KW-0677">Repeat</keyword>
<dbReference type="Pfam" id="PF13041">
    <property type="entry name" value="PPR_2"/>
    <property type="match status" value="2"/>
</dbReference>
<evidence type="ECO:0000256" key="3">
    <source>
        <dbReference type="PROSITE-ProRule" id="PRU00708"/>
    </source>
</evidence>
<sequence length="639" mass="70048">MATATRPPRWTSQRRFLEQTLADLHKCYDPRLVRQAHAQVFKLDLHRDLFVAPKLVAAYSLCRRMAAAVAAFDLVGQPNAHLYNTLIRAHADNSQPLQAFAAFFAMQRAGVLSDNFTYPCLLRAYTAAGEAAVSQVEMIHAHIVKMGFMGDIFVPNSLLDSYSRCRAGAGDSSARKLFDEMPHRDVVSWNTMIAGLVRSGEVGAARRLFDRMTVRDTVSWNAILAGYARAGEAEEAFELFKRMPERNVVSWSTVISGYCKKGDMEMARLLFDKMPARNLVSWTIIISAYAERGCTREATALFRQMEEAGMKADGAAVVSILSACAESGLLGLGEKVQAHITRTKARRTTKVCNALLDMYAKCGDLRRAWGVFQATPERDRVSWNSMVQGLATHGRGEEALALFSRMEEEDGIVPDGVTFLGVLCACTHAGRVEEGRRFFSAMDRDYSVTPQIEHYGCMVDLLGRSGLLEEAFRFVKGMPIEPNAVVWGTLLSACRTHGDVGLAEQVAGELARLRPADAGNLAAMSSIYAAAGRWDFMAAVRTQMRAVGAQKLTGSSSIEVDDVVHDFTAGDSSHPESEGIMKMLAGLGSHLRLLGYDPQGDADSRGTDHSAPPGSWDLTASKNNDNQTEYRSEKGIIDC</sequence>
<dbReference type="InterPro" id="IPR011990">
    <property type="entry name" value="TPR-like_helical_dom_sf"/>
</dbReference>
<dbReference type="InterPro" id="IPR002885">
    <property type="entry name" value="PPR_rpt"/>
</dbReference>
<evidence type="ECO:0000313" key="6">
    <source>
        <dbReference type="Proteomes" id="UP001189122"/>
    </source>
</evidence>
<dbReference type="GO" id="GO:0009451">
    <property type="term" value="P:RNA modification"/>
    <property type="evidence" value="ECO:0007669"/>
    <property type="project" value="InterPro"/>
</dbReference>
<dbReference type="GO" id="GO:0003723">
    <property type="term" value="F:RNA binding"/>
    <property type="evidence" value="ECO:0007669"/>
    <property type="project" value="InterPro"/>
</dbReference>
<feature type="repeat" description="PPR" evidence="3">
    <location>
        <begin position="379"/>
        <end position="414"/>
    </location>
</feature>
<dbReference type="AlphaFoldDB" id="A0A7I8JIK8"/>
<feature type="repeat" description="PPR" evidence="3">
    <location>
        <begin position="185"/>
        <end position="215"/>
    </location>
</feature>
<dbReference type="Proteomes" id="UP001189122">
    <property type="component" value="Unassembled WGS sequence"/>
</dbReference>
<feature type="repeat" description="PPR" evidence="3">
    <location>
        <begin position="216"/>
        <end position="250"/>
    </location>
</feature>
<evidence type="ECO:0000256" key="1">
    <source>
        <dbReference type="ARBA" id="ARBA00006643"/>
    </source>
</evidence>
<comment type="similarity">
    <text evidence="1">Belongs to the PPR family. PCMP-H subfamily.</text>
</comment>
<feature type="compositionally biased region" description="Basic and acidic residues" evidence="4">
    <location>
        <begin position="628"/>
        <end position="639"/>
    </location>
</feature>
<dbReference type="GO" id="GO:0048731">
    <property type="term" value="P:system development"/>
    <property type="evidence" value="ECO:0007669"/>
    <property type="project" value="UniProtKB-ARBA"/>
</dbReference>
<dbReference type="EMBL" id="CACRZD030000013">
    <property type="protein sequence ID" value="CAA6669595.1"/>
    <property type="molecule type" value="Genomic_DNA"/>
</dbReference>
<dbReference type="InterPro" id="IPR046960">
    <property type="entry name" value="PPR_At4g14850-like_plant"/>
</dbReference>
<dbReference type="PROSITE" id="PS51375">
    <property type="entry name" value="PPR"/>
    <property type="match status" value="5"/>
</dbReference>
<dbReference type="PANTHER" id="PTHR47926">
    <property type="entry name" value="PENTATRICOPEPTIDE REPEAT-CONTAINING PROTEIN"/>
    <property type="match status" value="1"/>
</dbReference>
<dbReference type="FunFam" id="1.25.40.10:FF:000333">
    <property type="entry name" value="Pentatricopeptide repeat-containing protein"/>
    <property type="match status" value="1"/>
</dbReference>
<protein>
    <submittedName>
        <fullName evidence="5">Uncharacterized protein</fullName>
    </submittedName>
</protein>
<gene>
    <name evidence="5" type="ORF">SI7747_13015998</name>
</gene>
<accession>A0A7I8JIK8</accession>
<dbReference type="FunFam" id="1.25.40.10:FF:000125">
    <property type="entry name" value="Pentatricopeptide repeat-containing protein"/>
    <property type="match status" value="1"/>
</dbReference>
<organism evidence="5">
    <name type="scientific">Spirodela intermedia</name>
    <name type="common">Intermediate duckweed</name>
    <dbReference type="NCBI Taxonomy" id="51605"/>
    <lineage>
        <taxon>Eukaryota</taxon>
        <taxon>Viridiplantae</taxon>
        <taxon>Streptophyta</taxon>
        <taxon>Embryophyta</taxon>
        <taxon>Tracheophyta</taxon>
        <taxon>Spermatophyta</taxon>
        <taxon>Magnoliopsida</taxon>
        <taxon>Liliopsida</taxon>
        <taxon>Araceae</taxon>
        <taxon>Lemnoideae</taxon>
        <taxon>Spirodela</taxon>
    </lineage>
</organism>
<feature type="repeat" description="PPR" evidence="3">
    <location>
        <begin position="79"/>
        <end position="113"/>
    </location>
</feature>
<proteinExistence type="inferred from homology"/>
<evidence type="ECO:0000256" key="2">
    <source>
        <dbReference type="ARBA" id="ARBA00022737"/>
    </source>
</evidence>
<dbReference type="FunFam" id="1.25.40.10:FF:000184">
    <property type="entry name" value="Pentatricopeptide repeat-containing protein, chloroplastic"/>
    <property type="match status" value="1"/>
</dbReference>
<dbReference type="NCBIfam" id="TIGR00756">
    <property type="entry name" value="PPR"/>
    <property type="match status" value="5"/>
</dbReference>
<dbReference type="Pfam" id="PF01535">
    <property type="entry name" value="PPR"/>
    <property type="match status" value="6"/>
</dbReference>